<dbReference type="SUPFAM" id="SSF57716">
    <property type="entry name" value="Glucocorticoid receptor-like (DNA-binding domain)"/>
    <property type="match status" value="1"/>
</dbReference>
<reference evidence="9" key="1">
    <citation type="submission" date="2025-08" db="UniProtKB">
        <authorList>
            <consortium name="RefSeq"/>
        </authorList>
    </citation>
    <scope>IDENTIFICATION</scope>
    <source>
        <tissue evidence="9">Whole body</tissue>
    </source>
</reference>
<evidence type="ECO:0000313" key="8">
    <source>
        <dbReference type="Proteomes" id="UP001652626"/>
    </source>
</evidence>
<evidence type="ECO:0000256" key="2">
    <source>
        <dbReference type="ARBA" id="ARBA00022771"/>
    </source>
</evidence>
<dbReference type="Pfam" id="PF05485">
    <property type="entry name" value="THAP"/>
    <property type="match status" value="1"/>
</dbReference>
<dbReference type="InterPro" id="IPR006612">
    <property type="entry name" value="THAP_Znf"/>
</dbReference>
<keyword evidence="8" id="KW-1185">Reference proteome</keyword>
<feature type="domain" description="THAP-type" evidence="7">
    <location>
        <begin position="1"/>
        <end position="80"/>
    </location>
</feature>
<feature type="coiled-coil region" evidence="6">
    <location>
        <begin position="194"/>
        <end position="221"/>
    </location>
</feature>
<evidence type="ECO:0000256" key="5">
    <source>
        <dbReference type="PROSITE-ProRule" id="PRU00309"/>
    </source>
</evidence>
<organism evidence="8 9">
    <name type="scientific">Vanessa tameamea</name>
    <name type="common">Kamehameha butterfly</name>
    <dbReference type="NCBI Taxonomy" id="334116"/>
    <lineage>
        <taxon>Eukaryota</taxon>
        <taxon>Metazoa</taxon>
        <taxon>Ecdysozoa</taxon>
        <taxon>Arthropoda</taxon>
        <taxon>Hexapoda</taxon>
        <taxon>Insecta</taxon>
        <taxon>Pterygota</taxon>
        <taxon>Neoptera</taxon>
        <taxon>Endopterygota</taxon>
        <taxon>Lepidoptera</taxon>
        <taxon>Glossata</taxon>
        <taxon>Ditrysia</taxon>
        <taxon>Papilionoidea</taxon>
        <taxon>Nymphalidae</taxon>
        <taxon>Nymphalinae</taxon>
        <taxon>Vanessa</taxon>
    </lineage>
</organism>
<evidence type="ECO:0000256" key="4">
    <source>
        <dbReference type="ARBA" id="ARBA00023125"/>
    </source>
</evidence>
<gene>
    <name evidence="9" type="primary">LOC113400614</name>
</gene>
<keyword evidence="3" id="KW-0862">Zinc</keyword>
<evidence type="ECO:0000256" key="1">
    <source>
        <dbReference type="ARBA" id="ARBA00022723"/>
    </source>
</evidence>
<sequence length="224" mass="26203">MSQNHCAVQGCKMSIFNKPTGVLFYPCPTSIEMKNKWLHALRNRCALLDWSRSRICSKHFEHKYFDSQKKLKDNAVPTLFPVTSKLQKNHENTPTKNKIDRIMIKLTQSELIADIKNNLKRVKEPANFDNLITEDLRCRPDASIEAQLWLLIKKQDHLNNRLLEHIVQNKKHIEVLQKNMDDSKSSKKDVDQSMETYKYIVKCLQEKLATLEEQIEILTAVESR</sequence>
<dbReference type="PANTHER" id="PTHR46600">
    <property type="entry name" value="THAP DOMAIN-CONTAINING"/>
    <property type="match status" value="1"/>
</dbReference>
<evidence type="ECO:0000256" key="6">
    <source>
        <dbReference type="SAM" id="Coils"/>
    </source>
</evidence>
<evidence type="ECO:0000256" key="3">
    <source>
        <dbReference type="ARBA" id="ARBA00022833"/>
    </source>
</evidence>
<keyword evidence="2 5" id="KW-0863">Zinc-finger</keyword>
<proteinExistence type="predicted"/>
<dbReference type="RefSeq" id="XP_026496041.2">
    <property type="nucleotide sequence ID" value="XM_026640256.2"/>
</dbReference>
<keyword evidence="1" id="KW-0479">Metal-binding</keyword>
<evidence type="ECO:0000259" key="7">
    <source>
        <dbReference type="PROSITE" id="PS50950"/>
    </source>
</evidence>
<dbReference type="PROSITE" id="PS50950">
    <property type="entry name" value="ZF_THAP"/>
    <property type="match status" value="1"/>
</dbReference>
<dbReference type="OMA" id="CSKHFEH"/>
<dbReference type="PANTHER" id="PTHR46600:SF11">
    <property type="entry name" value="THAP DOMAIN-CONTAINING PROTEIN 10"/>
    <property type="match status" value="1"/>
</dbReference>
<dbReference type="GO" id="GO:0008270">
    <property type="term" value="F:zinc ion binding"/>
    <property type="evidence" value="ECO:0007669"/>
    <property type="project" value="UniProtKB-KW"/>
</dbReference>
<keyword evidence="4 5" id="KW-0238">DNA-binding</keyword>
<keyword evidence="6" id="KW-0175">Coiled coil</keyword>
<dbReference type="Proteomes" id="UP001652626">
    <property type="component" value="Chromosome 17"/>
</dbReference>
<accession>A0A8B8IJ40</accession>
<dbReference type="InterPro" id="IPR026516">
    <property type="entry name" value="THAP1/10"/>
</dbReference>
<name>A0A8B8IJ40_VANTA</name>
<dbReference type="OrthoDB" id="7312725at2759"/>
<dbReference type="GO" id="GO:0005654">
    <property type="term" value="C:nucleoplasm"/>
    <property type="evidence" value="ECO:0007669"/>
    <property type="project" value="UniProtKB-SubCell"/>
</dbReference>
<dbReference type="SMART" id="SM00980">
    <property type="entry name" value="THAP"/>
    <property type="match status" value="1"/>
</dbReference>
<dbReference type="AlphaFoldDB" id="A0A8B8IJ40"/>
<dbReference type="GeneID" id="113400614"/>
<protein>
    <submittedName>
        <fullName evidence="9">Uncharacterized protein LOC113400614</fullName>
    </submittedName>
</protein>
<evidence type="ECO:0000313" key="9">
    <source>
        <dbReference type="RefSeq" id="XP_026496041.2"/>
    </source>
</evidence>
<dbReference type="SMART" id="SM00692">
    <property type="entry name" value="DM3"/>
    <property type="match status" value="1"/>
</dbReference>
<dbReference type="GO" id="GO:0043565">
    <property type="term" value="F:sequence-specific DNA binding"/>
    <property type="evidence" value="ECO:0007669"/>
    <property type="project" value="InterPro"/>
</dbReference>